<reference evidence="1" key="1">
    <citation type="journal article" date="2014" name="Int. J. Syst. Evol. Microbiol.">
        <title>Complete genome sequence of Corynebacterium casei LMG S-19264T (=DSM 44701T), isolated from a smear-ripened cheese.</title>
        <authorList>
            <consortium name="US DOE Joint Genome Institute (JGI-PGF)"/>
            <person name="Walter F."/>
            <person name="Albersmeier A."/>
            <person name="Kalinowski J."/>
            <person name="Ruckert C."/>
        </authorList>
    </citation>
    <scope>NUCLEOTIDE SEQUENCE</scope>
    <source>
        <strain evidence="1">VKM Ac-1321</strain>
    </source>
</reference>
<reference evidence="1" key="2">
    <citation type="submission" date="2023-01" db="EMBL/GenBank/DDBJ databases">
        <authorList>
            <person name="Sun Q."/>
            <person name="Evtushenko L."/>
        </authorList>
    </citation>
    <scope>NUCLEOTIDE SEQUENCE</scope>
    <source>
        <strain evidence="1">VKM Ac-1321</strain>
    </source>
</reference>
<proteinExistence type="predicted"/>
<accession>A0A9W6KXX4</accession>
<gene>
    <name evidence="1" type="ORF">GCM10017581_102130</name>
</gene>
<dbReference type="AlphaFoldDB" id="A0A9W6KXX4"/>
<comment type="caution">
    <text evidence="1">The sequence shown here is derived from an EMBL/GenBank/DDBJ whole genome shotgun (WGS) entry which is preliminary data.</text>
</comment>
<evidence type="ECO:0000313" key="1">
    <source>
        <dbReference type="EMBL" id="GLL08450.1"/>
    </source>
</evidence>
<dbReference type="Proteomes" id="UP001143480">
    <property type="component" value="Unassembled WGS sequence"/>
</dbReference>
<sequence>MSSGSTSCLDTVQLHAVFAGHLSDPHQPARMAAAVGLAFRNDPRGRETLHRLEADPATADTARRHLADLGRLAGVRAHHEPAP</sequence>
<protein>
    <submittedName>
        <fullName evidence="1">Uncharacterized protein</fullName>
    </submittedName>
</protein>
<name>A0A9W6KXX4_9ACTN</name>
<evidence type="ECO:0000313" key="2">
    <source>
        <dbReference type="Proteomes" id="UP001143480"/>
    </source>
</evidence>
<keyword evidence="2" id="KW-1185">Reference proteome</keyword>
<dbReference type="RefSeq" id="WP_261964489.1">
    <property type="nucleotide sequence ID" value="NZ_BAAAXA010000001.1"/>
</dbReference>
<organism evidence="1 2">
    <name type="scientific">Dactylosporangium matsuzakiense</name>
    <dbReference type="NCBI Taxonomy" id="53360"/>
    <lineage>
        <taxon>Bacteria</taxon>
        <taxon>Bacillati</taxon>
        <taxon>Actinomycetota</taxon>
        <taxon>Actinomycetes</taxon>
        <taxon>Micromonosporales</taxon>
        <taxon>Micromonosporaceae</taxon>
        <taxon>Dactylosporangium</taxon>
    </lineage>
</organism>
<dbReference type="EMBL" id="BSFP01000148">
    <property type="protein sequence ID" value="GLL08450.1"/>
    <property type="molecule type" value="Genomic_DNA"/>
</dbReference>